<evidence type="ECO:0000313" key="2">
    <source>
        <dbReference type="Proteomes" id="UP000198751"/>
    </source>
</evidence>
<dbReference type="AlphaFoldDB" id="A0A1H2A7S6"/>
<gene>
    <name evidence="1" type="ORF">SAMN04489743_2827</name>
</gene>
<name>A0A1H2A7S6_9MICC</name>
<accession>A0A1H2A7S6</accession>
<sequence length="110" mass="12426">MSRSYEASAAMRRAAWSPEGKAFASKASKYFANERRNATNQLAREYVGGGLSVALVFEGDIYSVIVHHPEHQYPITHAEAPRERPARRLFGEVVAELTEQFEAQGWRWTA</sequence>
<reference evidence="2" key="1">
    <citation type="submission" date="2016-10" db="EMBL/GenBank/DDBJ databases">
        <authorList>
            <person name="Varghese N."/>
            <person name="Submissions S."/>
        </authorList>
    </citation>
    <scope>NUCLEOTIDE SEQUENCE [LARGE SCALE GENOMIC DNA]</scope>
    <source>
        <strain evidence="2">IMMIB L-1606</strain>
    </source>
</reference>
<keyword evidence="2" id="KW-1185">Reference proteome</keyword>
<dbReference type="EMBL" id="LT629779">
    <property type="protein sequence ID" value="SDT41832.1"/>
    <property type="molecule type" value="Genomic_DNA"/>
</dbReference>
<proteinExistence type="predicted"/>
<dbReference type="Proteomes" id="UP000198751">
    <property type="component" value="Chromosome I"/>
</dbReference>
<evidence type="ECO:0000313" key="1">
    <source>
        <dbReference type="EMBL" id="SDT41832.1"/>
    </source>
</evidence>
<protein>
    <submittedName>
        <fullName evidence="1">Uncharacterized protein</fullName>
    </submittedName>
</protein>
<dbReference type="RefSeq" id="WP_091721310.1">
    <property type="nucleotide sequence ID" value="NZ_LT629779.1"/>
</dbReference>
<organism evidence="1 2">
    <name type="scientific">Pseudarthrobacter equi</name>
    <dbReference type="NCBI Taxonomy" id="728066"/>
    <lineage>
        <taxon>Bacteria</taxon>
        <taxon>Bacillati</taxon>
        <taxon>Actinomycetota</taxon>
        <taxon>Actinomycetes</taxon>
        <taxon>Micrococcales</taxon>
        <taxon>Micrococcaceae</taxon>
        <taxon>Pseudarthrobacter</taxon>
    </lineage>
</organism>